<feature type="transmembrane region" description="Helical" evidence="16">
    <location>
        <begin position="103"/>
        <end position="121"/>
    </location>
</feature>
<dbReference type="Proteomes" id="UP000274756">
    <property type="component" value="Unassembled WGS sequence"/>
</dbReference>
<dbReference type="InterPro" id="IPR043130">
    <property type="entry name" value="CDP-OH_PTrfase_TM_dom"/>
</dbReference>
<dbReference type="InterPro" id="IPR048254">
    <property type="entry name" value="CDP_ALCOHOL_P_TRANSF_CS"/>
</dbReference>
<proteinExistence type="inferred from homology"/>
<dbReference type="Pfam" id="PF01066">
    <property type="entry name" value="CDP-OH_P_transf"/>
    <property type="match status" value="1"/>
</dbReference>
<feature type="transmembrane region" description="Helical" evidence="16">
    <location>
        <begin position="169"/>
        <end position="190"/>
    </location>
</feature>
<keyword evidence="19" id="KW-1185">Reference proteome</keyword>
<dbReference type="PANTHER" id="PTHR10414:SF41">
    <property type="entry name" value="CHOLINE_ETHANOLAMINEPHOSPHOTRANSFERASE 1-LIKE"/>
    <property type="match status" value="1"/>
</dbReference>
<accession>A0A0N4U6Z3</accession>
<feature type="transmembrane region" description="Helical" evidence="16">
    <location>
        <begin position="269"/>
        <end position="291"/>
    </location>
</feature>
<keyword evidence="4 16" id="KW-0812">Transmembrane</keyword>
<dbReference type="PIRSF" id="PIRSF015665">
    <property type="entry name" value="CHOPT"/>
    <property type="match status" value="1"/>
</dbReference>
<feature type="transmembrane region" description="Helical" evidence="16">
    <location>
        <begin position="359"/>
        <end position="380"/>
    </location>
</feature>
<dbReference type="GO" id="GO:0004142">
    <property type="term" value="F:diacylglycerol cholinephosphotransferase activity"/>
    <property type="evidence" value="ECO:0007669"/>
    <property type="project" value="UniProtKB-EC"/>
</dbReference>
<dbReference type="GO" id="GO:0005794">
    <property type="term" value="C:Golgi apparatus"/>
    <property type="evidence" value="ECO:0007669"/>
    <property type="project" value="TreeGrafter"/>
</dbReference>
<evidence type="ECO:0000313" key="18">
    <source>
        <dbReference type="Proteomes" id="UP000038040"/>
    </source>
</evidence>
<evidence type="ECO:0000256" key="16">
    <source>
        <dbReference type="SAM" id="Phobius"/>
    </source>
</evidence>
<evidence type="ECO:0000256" key="10">
    <source>
        <dbReference type="ARBA" id="ARBA00036651"/>
    </source>
</evidence>
<dbReference type="GO" id="GO:0004307">
    <property type="term" value="F:ethanolaminephosphotransferase activity"/>
    <property type="evidence" value="ECO:0007669"/>
    <property type="project" value="TreeGrafter"/>
</dbReference>
<evidence type="ECO:0000256" key="9">
    <source>
        <dbReference type="ARBA" id="ARBA00036100"/>
    </source>
</evidence>
<dbReference type="AlphaFoldDB" id="A0A0N4U6Z3"/>
<reference evidence="17 19" key="2">
    <citation type="submission" date="2018-11" db="EMBL/GenBank/DDBJ databases">
        <authorList>
            <consortium name="Pathogen Informatics"/>
        </authorList>
    </citation>
    <scope>NUCLEOTIDE SEQUENCE [LARGE SCALE GENOMIC DNA]</scope>
</reference>
<dbReference type="PROSITE" id="PS00379">
    <property type="entry name" value="CDP_ALCOHOL_P_TRANSF"/>
    <property type="match status" value="1"/>
</dbReference>
<evidence type="ECO:0000256" key="8">
    <source>
        <dbReference type="ARBA" id="ARBA00023264"/>
    </source>
</evidence>
<evidence type="ECO:0000256" key="7">
    <source>
        <dbReference type="ARBA" id="ARBA00023209"/>
    </source>
</evidence>
<keyword evidence="7" id="KW-0444">Lipid biosynthesis</keyword>
<reference evidence="20" key="1">
    <citation type="submission" date="2017-02" db="UniProtKB">
        <authorList>
            <consortium name="WormBaseParasite"/>
        </authorList>
    </citation>
    <scope>IDENTIFICATION</scope>
</reference>
<evidence type="ECO:0000256" key="3">
    <source>
        <dbReference type="ARBA" id="ARBA00022679"/>
    </source>
</evidence>
<comment type="catalytic activity">
    <reaction evidence="10">
        <text>1,2-dioctanoyl-sn-glycerol + CDP-choline = 1,2-dioctanoyl-sn-glycero-3-phosphocholine + CMP + H(+)</text>
        <dbReference type="Rhea" id="RHEA:54232"/>
        <dbReference type="ChEBI" id="CHEBI:15378"/>
        <dbReference type="ChEBI" id="CHEBI:58779"/>
        <dbReference type="ChEBI" id="CHEBI:60377"/>
        <dbReference type="ChEBI" id="CHEBI:76979"/>
        <dbReference type="ChEBI" id="CHEBI:78228"/>
    </reaction>
    <physiologicalReaction direction="left-to-right" evidence="10">
        <dbReference type="Rhea" id="RHEA:54233"/>
    </physiologicalReaction>
</comment>
<sequence length="406" mass="47138">MYKRQSYYHYPIEYLQLSMKKAWESYLEDDCLLQPDQLQRLSQHKYNSLDASWLDELCMKRFWNYLIEFCPLWVHPNLLSVIGLIINLVTVIVLAIYSSNEQAPSWTFLLAAVGLFLYQTLDALDGKQARRTKCASPLGELFDHGCDSMTQVFVTLNLCYSMQLWQDRYLILFVVAFAIVLFYCAHWSTYCTGQLRFSRFDVTEAQMAIICLLIATAVFGPDFWSLKIFGLYLKYYLLFPCLVISLKQIFLYIGIAFTEGAGKNGSTVANSSVLFPIIPLICVILPFYYIYSRADSSVYDDNITLFSLCFGAIATKMTNRLIIIGYMSRSELNLWDWIYMAPTVILLNQYYGPLVDERLLLIFATMYSYANLLLYCFVICRQLCDYLNINCFSLKPRFQALQLKHN</sequence>
<keyword evidence="5 16" id="KW-1133">Transmembrane helix</keyword>
<comment type="catalytic activity">
    <reaction evidence="11">
        <text>1-hexadecanoyl-2-(9Z-octadecenoyl)-sn-glycerol + CDP-choline = 1-hexadecanoyl-2-(9Z-octadecenoyl)-sn-glycero-3-phosphocholine + CMP + H(+)</text>
        <dbReference type="Rhea" id="RHEA:54244"/>
        <dbReference type="ChEBI" id="CHEBI:15378"/>
        <dbReference type="ChEBI" id="CHEBI:58779"/>
        <dbReference type="ChEBI" id="CHEBI:60377"/>
        <dbReference type="ChEBI" id="CHEBI:73001"/>
        <dbReference type="ChEBI" id="CHEBI:75466"/>
    </reaction>
    <physiologicalReaction direction="left-to-right" evidence="11">
        <dbReference type="Rhea" id="RHEA:54245"/>
    </physiologicalReaction>
</comment>
<protein>
    <recommendedName>
        <fullName evidence="13">diacylglycerol cholinephosphotransferase</fullName>
        <ecNumber evidence="13">2.7.8.2</ecNumber>
    </recommendedName>
</protein>
<evidence type="ECO:0000256" key="12">
    <source>
        <dbReference type="ARBA" id="ARBA00037890"/>
    </source>
</evidence>
<dbReference type="EC" id="2.7.8.2" evidence="13"/>
<dbReference type="Gene3D" id="1.20.120.1760">
    <property type="match status" value="1"/>
</dbReference>
<organism evidence="18 20">
    <name type="scientific">Dracunculus medinensis</name>
    <name type="common">Guinea worm</name>
    <dbReference type="NCBI Taxonomy" id="318479"/>
    <lineage>
        <taxon>Eukaryota</taxon>
        <taxon>Metazoa</taxon>
        <taxon>Ecdysozoa</taxon>
        <taxon>Nematoda</taxon>
        <taxon>Chromadorea</taxon>
        <taxon>Rhabditida</taxon>
        <taxon>Spirurina</taxon>
        <taxon>Dracunculoidea</taxon>
        <taxon>Dracunculidae</taxon>
        <taxon>Dracunculus</taxon>
    </lineage>
</organism>
<keyword evidence="3 15" id="KW-0808">Transferase</keyword>
<dbReference type="InterPro" id="IPR014472">
    <property type="entry name" value="CHOPT"/>
</dbReference>
<feature type="transmembrane region" description="Helical" evidence="16">
    <location>
        <begin position="303"/>
        <end position="327"/>
    </location>
</feature>
<evidence type="ECO:0000256" key="1">
    <source>
        <dbReference type="ARBA" id="ARBA00004141"/>
    </source>
</evidence>
<dbReference type="FunFam" id="1.20.120.1760:FF:000002">
    <property type="entry name" value="Choline/ethanolamine phosphotransferase 1"/>
    <property type="match status" value="1"/>
</dbReference>
<keyword evidence="6 16" id="KW-0472">Membrane</keyword>
<dbReference type="EMBL" id="UYYG01001158">
    <property type="protein sequence ID" value="VDN57115.1"/>
    <property type="molecule type" value="Genomic_DNA"/>
</dbReference>
<keyword evidence="8" id="KW-1208">Phospholipid metabolism</keyword>
<comment type="catalytic activity">
    <reaction evidence="14">
        <text>CDP-choline + a 1,2-diacyl-sn-glycerol = a 1,2-diacyl-sn-glycero-3-phosphocholine + CMP + H(+)</text>
        <dbReference type="Rhea" id="RHEA:32939"/>
        <dbReference type="ChEBI" id="CHEBI:15378"/>
        <dbReference type="ChEBI" id="CHEBI:17815"/>
        <dbReference type="ChEBI" id="CHEBI:57643"/>
        <dbReference type="ChEBI" id="CHEBI:58779"/>
        <dbReference type="ChEBI" id="CHEBI:60377"/>
        <dbReference type="EC" id="2.7.8.2"/>
    </reaction>
    <physiologicalReaction direction="left-to-right" evidence="14">
        <dbReference type="Rhea" id="RHEA:32940"/>
    </physiologicalReaction>
</comment>
<dbReference type="InterPro" id="IPR000462">
    <property type="entry name" value="CDP-OH_P_trans"/>
</dbReference>
<evidence type="ECO:0000256" key="11">
    <source>
        <dbReference type="ARBA" id="ARBA00036890"/>
    </source>
</evidence>
<keyword evidence="7" id="KW-0594">Phospholipid biosynthesis</keyword>
<name>A0A0N4U6Z3_DRAME</name>
<evidence type="ECO:0000256" key="15">
    <source>
        <dbReference type="RuleBase" id="RU003750"/>
    </source>
</evidence>
<gene>
    <name evidence="17" type="ORF">DME_LOCUS7088</name>
</gene>
<dbReference type="OrthoDB" id="196717at2759"/>
<evidence type="ECO:0000256" key="13">
    <source>
        <dbReference type="ARBA" id="ARBA00038987"/>
    </source>
</evidence>
<dbReference type="PANTHER" id="PTHR10414">
    <property type="entry name" value="ETHANOLAMINEPHOSPHOTRANSFERASE"/>
    <property type="match status" value="1"/>
</dbReference>
<dbReference type="GO" id="GO:0005789">
    <property type="term" value="C:endoplasmic reticulum membrane"/>
    <property type="evidence" value="ECO:0007669"/>
    <property type="project" value="TreeGrafter"/>
</dbReference>
<dbReference type="GO" id="GO:0006646">
    <property type="term" value="P:phosphatidylethanolamine biosynthetic process"/>
    <property type="evidence" value="ECO:0007669"/>
    <property type="project" value="TreeGrafter"/>
</dbReference>
<evidence type="ECO:0000256" key="6">
    <source>
        <dbReference type="ARBA" id="ARBA00023136"/>
    </source>
</evidence>
<dbReference type="Proteomes" id="UP000038040">
    <property type="component" value="Unplaced"/>
</dbReference>
<dbReference type="WBParaSite" id="DME_0000272801-mRNA-1">
    <property type="protein sequence ID" value="DME_0000272801-mRNA-1"/>
    <property type="gene ID" value="DME_0000272801"/>
</dbReference>
<evidence type="ECO:0000313" key="17">
    <source>
        <dbReference type="EMBL" id="VDN57115.1"/>
    </source>
</evidence>
<evidence type="ECO:0000256" key="5">
    <source>
        <dbReference type="ARBA" id="ARBA00022989"/>
    </source>
</evidence>
<evidence type="ECO:0000313" key="19">
    <source>
        <dbReference type="Proteomes" id="UP000274756"/>
    </source>
</evidence>
<feature type="transmembrane region" description="Helical" evidence="16">
    <location>
        <begin position="236"/>
        <end position="257"/>
    </location>
</feature>
<feature type="transmembrane region" description="Helical" evidence="16">
    <location>
        <begin position="205"/>
        <end position="224"/>
    </location>
</feature>
<feature type="transmembrane region" description="Helical" evidence="16">
    <location>
        <begin position="78"/>
        <end position="97"/>
    </location>
</feature>
<comment type="catalytic activity">
    <reaction evidence="9">
        <text>1-hexadecanoyl-2-(4Z,7Z,10Z,13Z,16Z,19Z-docosahexaenoyl)-sn-glycerol + CDP-choline = 1-hexadecanoyl-2-(4Z,7Z,10Z,13Z,16Z,19Z-docosahexaenoyl)-sn-glycero-3-phosphocholine + CMP + H(+)</text>
        <dbReference type="Rhea" id="RHEA:54332"/>
        <dbReference type="ChEBI" id="CHEBI:15378"/>
        <dbReference type="ChEBI" id="CHEBI:58779"/>
        <dbReference type="ChEBI" id="CHEBI:60377"/>
        <dbReference type="ChEBI" id="CHEBI:74963"/>
        <dbReference type="ChEBI" id="CHEBI:82949"/>
    </reaction>
    <physiologicalReaction direction="left-to-right" evidence="9">
        <dbReference type="Rhea" id="RHEA:54333"/>
    </physiologicalReaction>
</comment>
<comment type="similarity">
    <text evidence="2 15">Belongs to the CDP-alcohol phosphatidyltransferase class-I family.</text>
</comment>
<evidence type="ECO:0000313" key="20">
    <source>
        <dbReference type="WBParaSite" id="DME_0000272801-mRNA-1"/>
    </source>
</evidence>
<comment type="subcellular location">
    <subcellularLocation>
        <location evidence="1">Membrane</location>
        <topology evidence="1">Multi-pass membrane protein</topology>
    </subcellularLocation>
</comment>
<keyword evidence="7" id="KW-0443">Lipid metabolism</keyword>
<dbReference type="STRING" id="318479.A0A0N4U6Z3"/>
<evidence type="ECO:0000256" key="4">
    <source>
        <dbReference type="ARBA" id="ARBA00022692"/>
    </source>
</evidence>
<evidence type="ECO:0000256" key="14">
    <source>
        <dbReference type="ARBA" id="ARBA00048570"/>
    </source>
</evidence>
<evidence type="ECO:0000256" key="2">
    <source>
        <dbReference type="ARBA" id="ARBA00010441"/>
    </source>
</evidence>
<comment type="pathway">
    <text evidence="12">Phospholipid metabolism; phosphatidylcholine biosynthesis; phosphatidylcholine from phosphocholine: step 2/2.</text>
</comment>